<feature type="domain" description="HAMP" evidence="12">
    <location>
        <begin position="187"/>
        <end position="240"/>
    </location>
</feature>
<keyword evidence="7 13" id="KW-0418">Kinase</keyword>
<dbReference type="InterPro" id="IPR036890">
    <property type="entry name" value="HATPase_C_sf"/>
</dbReference>
<evidence type="ECO:0000256" key="1">
    <source>
        <dbReference type="ARBA" id="ARBA00000085"/>
    </source>
</evidence>
<dbReference type="GO" id="GO:0005886">
    <property type="term" value="C:plasma membrane"/>
    <property type="evidence" value="ECO:0007669"/>
    <property type="project" value="TreeGrafter"/>
</dbReference>
<comment type="caution">
    <text evidence="13">The sequence shown here is derived from an EMBL/GenBank/DDBJ whole genome shotgun (WGS) entry which is preliminary data.</text>
</comment>
<keyword evidence="8 10" id="KW-1133">Transmembrane helix</keyword>
<dbReference type="InterPro" id="IPR003661">
    <property type="entry name" value="HisK_dim/P_dom"/>
</dbReference>
<evidence type="ECO:0000259" key="12">
    <source>
        <dbReference type="PROSITE" id="PS50885"/>
    </source>
</evidence>
<dbReference type="SMART" id="SM00387">
    <property type="entry name" value="HATPase_c"/>
    <property type="match status" value="1"/>
</dbReference>
<dbReference type="EC" id="2.7.13.3" evidence="3"/>
<protein>
    <recommendedName>
        <fullName evidence="3">histidine kinase</fullName>
        <ecNumber evidence="3">2.7.13.3</ecNumber>
    </recommendedName>
</protein>
<reference evidence="13" key="1">
    <citation type="journal article" date="2014" name="Int. J. Syst. Evol. Microbiol.">
        <title>Complete genome sequence of Corynebacterium casei LMG S-19264T (=DSM 44701T), isolated from a smear-ripened cheese.</title>
        <authorList>
            <consortium name="US DOE Joint Genome Institute (JGI-PGF)"/>
            <person name="Walter F."/>
            <person name="Albersmeier A."/>
            <person name="Kalinowski J."/>
            <person name="Ruckert C."/>
        </authorList>
    </citation>
    <scope>NUCLEOTIDE SEQUENCE</scope>
    <source>
        <strain evidence="13">KCTC 12711</strain>
    </source>
</reference>
<feature type="domain" description="Histidine kinase" evidence="11">
    <location>
        <begin position="248"/>
        <end position="461"/>
    </location>
</feature>
<name>A0A918RZL3_9GAMM</name>
<dbReference type="EMBL" id="BMXA01000005">
    <property type="protein sequence ID" value="GHA15432.1"/>
    <property type="molecule type" value="Genomic_DNA"/>
</dbReference>
<feature type="transmembrane region" description="Helical" evidence="10">
    <location>
        <begin position="166"/>
        <end position="185"/>
    </location>
</feature>
<evidence type="ECO:0000313" key="13">
    <source>
        <dbReference type="EMBL" id="GHA15432.1"/>
    </source>
</evidence>
<dbReference type="InterPro" id="IPR036097">
    <property type="entry name" value="HisK_dim/P_sf"/>
</dbReference>
<comment type="catalytic activity">
    <reaction evidence="1">
        <text>ATP + protein L-histidine = ADP + protein N-phospho-L-histidine.</text>
        <dbReference type="EC" id="2.7.13.3"/>
    </reaction>
</comment>
<evidence type="ECO:0000313" key="14">
    <source>
        <dbReference type="Proteomes" id="UP000614811"/>
    </source>
</evidence>
<dbReference type="Pfam" id="PF00512">
    <property type="entry name" value="HisKA"/>
    <property type="match status" value="1"/>
</dbReference>
<dbReference type="AlphaFoldDB" id="A0A918RZL3"/>
<evidence type="ECO:0000256" key="9">
    <source>
        <dbReference type="ARBA" id="ARBA00023012"/>
    </source>
</evidence>
<keyword evidence="9" id="KW-0902">Two-component regulatory system</keyword>
<feature type="transmembrane region" description="Helical" evidence="10">
    <location>
        <begin position="12"/>
        <end position="35"/>
    </location>
</feature>
<organism evidence="13 14">
    <name type="scientific">Arenicella chitinivorans</name>
    <dbReference type="NCBI Taxonomy" id="1329800"/>
    <lineage>
        <taxon>Bacteria</taxon>
        <taxon>Pseudomonadati</taxon>
        <taxon>Pseudomonadota</taxon>
        <taxon>Gammaproteobacteria</taxon>
        <taxon>Arenicellales</taxon>
        <taxon>Arenicellaceae</taxon>
        <taxon>Arenicella</taxon>
    </lineage>
</organism>
<dbReference type="SUPFAM" id="SSF158472">
    <property type="entry name" value="HAMP domain-like"/>
    <property type="match status" value="1"/>
</dbReference>
<dbReference type="InterPro" id="IPR005467">
    <property type="entry name" value="His_kinase_dom"/>
</dbReference>
<keyword evidence="14" id="KW-1185">Reference proteome</keyword>
<dbReference type="GO" id="GO:0000155">
    <property type="term" value="F:phosphorelay sensor kinase activity"/>
    <property type="evidence" value="ECO:0007669"/>
    <property type="project" value="InterPro"/>
</dbReference>
<evidence type="ECO:0000259" key="11">
    <source>
        <dbReference type="PROSITE" id="PS50109"/>
    </source>
</evidence>
<dbReference type="SUPFAM" id="SSF55874">
    <property type="entry name" value="ATPase domain of HSP90 chaperone/DNA topoisomerase II/histidine kinase"/>
    <property type="match status" value="1"/>
</dbReference>
<dbReference type="SUPFAM" id="SSF47384">
    <property type="entry name" value="Homodimeric domain of signal transducing histidine kinase"/>
    <property type="match status" value="1"/>
</dbReference>
<evidence type="ECO:0000256" key="6">
    <source>
        <dbReference type="ARBA" id="ARBA00022692"/>
    </source>
</evidence>
<dbReference type="PROSITE" id="PS50885">
    <property type="entry name" value="HAMP"/>
    <property type="match status" value="1"/>
</dbReference>
<evidence type="ECO:0000256" key="3">
    <source>
        <dbReference type="ARBA" id="ARBA00012438"/>
    </source>
</evidence>
<dbReference type="InterPro" id="IPR003594">
    <property type="entry name" value="HATPase_dom"/>
</dbReference>
<evidence type="ECO:0000256" key="4">
    <source>
        <dbReference type="ARBA" id="ARBA00022553"/>
    </source>
</evidence>
<dbReference type="Pfam" id="PF02518">
    <property type="entry name" value="HATPase_c"/>
    <property type="match status" value="1"/>
</dbReference>
<dbReference type="Proteomes" id="UP000614811">
    <property type="component" value="Unassembled WGS sequence"/>
</dbReference>
<sequence>MNQISPFKSSAFRITLVYVVLFGISVSIILGFIYWSTIVYKTQQTDDDINAEILELTEVYEQKGYPGLVILLSERIERLRPGDPTLYLLTDHRYQPLVGNIYPWPKVARDVKEGWLEFRLEDGERQGVDGEFTARAKTFVVENRFNLLVGQGMKDLTTLKALVGRALIWGLILTLALGVIGGFMMRQTLRSRLGAINQTSRKIMQGDLRKRIATRGTGDEFDELANNLNSMLDQIEHGMEGVRRVSDNIAHDLKTPLARLKNRVEELRLRVDPGSEEEAAVDQIIQEADGLLATFNALLRIARIEYSEQRKGFSLVDVNSILSDLQELYEPLIEEKGQSLSVQIGGPMEIYADRDMLFQALANLLDNAIKYTPDRGQVSIRSAKSEGQWLVEIADNGPGIPESEYEKVVQRFYRLDQSRTTPGSGLGLALVFAVLKVHRLELQFADNMPGLKVQIIADPAVVTKPLIHESDGDTQGRAVYLPGTQPA</sequence>
<dbReference type="SMART" id="SM00304">
    <property type="entry name" value="HAMP"/>
    <property type="match status" value="1"/>
</dbReference>
<reference evidence="13" key="2">
    <citation type="submission" date="2020-09" db="EMBL/GenBank/DDBJ databases">
        <authorList>
            <person name="Sun Q."/>
            <person name="Kim S."/>
        </authorList>
    </citation>
    <scope>NUCLEOTIDE SEQUENCE</scope>
    <source>
        <strain evidence="13">KCTC 12711</strain>
    </source>
</reference>
<dbReference type="Gene3D" id="3.30.565.10">
    <property type="entry name" value="Histidine kinase-like ATPase, C-terminal domain"/>
    <property type="match status" value="1"/>
</dbReference>
<proteinExistence type="predicted"/>
<dbReference type="PANTHER" id="PTHR45436">
    <property type="entry name" value="SENSOR HISTIDINE KINASE YKOH"/>
    <property type="match status" value="1"/>
</dbReference>
<evidence type="ECO:0000256" key="2">
    <source>
        <dbReference type="ARBA" id="ARBA00004370"/>
    </source>
</evidence>
<dbReference type="Pfam" id="PF00672">
    <property type="entry name" value="HAMP"/>
    <property type="match status" value="1"/>
</dbReference>
<dbReference type="PANTHER" id="PTHR45436:SF8">
    <property type="entry name" value="HISTIDINE KINASE"/>
    <property type="match status" value="1"/>
</dbReference>
<evidence type="ECO:0000256" key="8">
    <source>
        <dbReference type="ARBA" id="ARBA00022989"/>
    </source>
</evidence>
<evidence type="ECO:0000256" key="10">
    <source>
        <dbReference type="SAM" id="Phobius"/>
    </source>
</evidence>
<comment type="subcellular location">
    <subcellularLocation>
        <location evidence="2">Membrane</location>
    </subcellularLocation>
</comment>
<evidence type="ECO:0000256" key="7">
    <source>
        <dbReference type="ARBA" id="ARBA00022777"/>
    </source>
</evidence>
<keyword evidence="10" id="KW-0472">Membrane</keyword>
<keyword evidence="5" id="KW-0808">Transferase</keyword>
<dbReference type="Gene3D" id="1.10.287.130">
    <property type="match status" value="1"/>
</dbReference>
<gene>
    <name evidence="13" type="ORF">GCM10008090_26230</name>
</gene>
<dbReference type="Gene3D" id="6.10.340.10">
    <property type="match status" value="1"/>
</dbReference>
<keyword evidence="4" id="KW-0597">Phosphoprotein</keyword>
<dbReference type="CDD" id="cd00082">
    <property type="entry name" value="HisKA"/>
    <property type="match status" value="1"/>
</dbReference>
<dbReference type="InterPro" id="IPR050428">
    <property type="entry name" value="TCS_sensor_his_kinase"/>
</dbReference>
<dbReference type="PROSITE" id="PS50109">
    <property type="entry name" value="HIS_KIN"/>
    <property type="match status" value="1"/>
</dbReference>
<dbReference type="CDD" id="cd06225">
    <property type="entry name" value="HAMP"/>
    <property type="match status" value="1"/>
</dbReference>
<dbReference type="SMART" id="SM00388">
    <property type="entry name" value="HisKA"/>
    <property type="match status" value="1"/>
</dbReference>
<dbReference type="RefSeq" id="WP_189402029.1">
    <property type="nucleotide sequence ID" value="NZ_BMXA01000005.1"/>
</dbReference>
<keyword evidence="6 10" id="KW-0812">Transmembrane</keyword>
<dbReference type="InterPro" id="IPR003660">
    <property type="entry name" value="HAMP_dom"/>
</dbReference>
<accession>A0A918RZL3</accession>
<evidence type="ECO:0000256" key="5">
    <source>
        <dbReference type="ARBA" id="ARBA00022679"/>
    </source>
</evidence>